<dbReference type="EMBL" id="BOMN01000067">
    <property type="protein sequence ID" value="GIE22240.1"/>
    <property type="molecule type" value="Genomic_DNA"/>
</dbReference>
<sequence length="501" mass="52481">MARRTFRRASTLVLGLMLAVTVGAGTPALASPSSSLPGLHGSYAAEKRADPKWYVVQSSYKGQPEFLFEIAERFLGDGNRNLEIFELNKGRLQFDGKRVETAEAIEPGWILVLPDDAKGDGVNVGPLPPLPDDPNASGAPSGAASESPDTDPTAAAPGAADSTSNGSPLLVILLIVGVVLILAGLVIGFLLIRRRRNAADKPPAAATAGTPYAPAAPKAPKPPKTTKPRRKGKAATGMSARTFDTAAAWTVDRALRVLVTGSDAAGRPVPPVYGVSLDDTRISLRLAVPGGDPTEPWEAVESGRVWQSSLRDLQALPARNDVVSPTPRLVTLGTTGVTRELVDLGQATGVISIEGDGSVARELVGAWVEELIRSPWADDVRVIAGDVRPHLPEMERLTSLGSIRDALTTAEGDVAEGAYALRNGGSGAGLGVLILGSPPGARDMERVQNLVNRPDAAWVVIVVGQTRQGRWRFTVHPDGRLDTGALGLNVYTGRVPAGQGN</sequence>
<proteinExistence type="predicted"/>
<keyword evidence="2" id="KW-0472">Membrane</keyword>
<evidence type="ECO:0000256" key="2">
    <source>
        <dbReference type="SAM" id="Phobius"/>
    </source>
</evidence>
<keyword evidence="5" id="KW-1185">Reference proteome</keyword>
<name>A0ABQ3ZUF8_9ACTN</name>
<gene>
    <name evidence="4" type="ORF">Ahu01nite_053420</name>
</gene>
<accession>A0ABQ3ZUF8</accession>
<dbReference type="Proteomes" id="UP000603200">
    <property type="component" value="Unassembled WGS sequence"/>
</dbReference>
<dbReference type="RefSeq" id="WP_203839331.1">
    <property type="nucleotide sequence ID" value="NZ_BAAATV010000002.1"/>
</dbReference>
<keyword evidence="2" id="KW-1133">Transmembrane helix</keyword>
<feature type="compositionally biased region" description="Low complexity" evidence="1">
    <location>
        <begin position="136"/>
        <end position="163"/>
    </location>
</feature>
<feature type="region of interest" description="Disordered" evidence="1">
    <location>
        <begin position="121"/>
        <end position="163"/>
    </location>
</feature>
<protein>
    <submittedName>
        <fullName evidence="4">Uncharacterized protein</fullName>
    </submittedName>
</protein>
<evidence type="ECO:0000256" key="3">
    <source>
        <dbReference type="SAM" id="SignalP"/>
    </source>
</evidence>
<organism evidence="4 5">
    <name type="scientific">Winogradskya humida</name>
    <dbReference type="NCBI Taxonomy" id="113566"/>
    <lineage>
        <taxon>Bacteria</taxon>
        <taxon>Bacillati</taxon>
        <taxon>Actinomycetota</taxon>
        <taxon>Actinomycetes</taxon>
        <taxon>Micromonosporales</taxon>
        <taxon>Micromonosporaceae</taxon>
        <taxon>Winogradskya</taxon>
    </lineage>
</organism>
<reference evidence="4 5" key="1">
    <citation type="submission" date="2021-01" db="EMBL/GenBank/DDBJ databases">
        <title>Whole genome shotgun sequence of Actinoplanes humidus NBRC 14915.</title>
        <authorList>
            <person name="Komaki H."/>
            <person name="Tamura T."/>
        </authorList>
    </citation>
    <scope>NUCLEOTIDE SEQUENCE [LARGE SCALE GENOMIC DNA]</scope>
    <source>
        <strain evidence="4 5">NBRC 14915</strain>
    </source>
</reference>
<evidence type="ECO:0000313" key="5">
    <source>
        <dbReference type="Proteomes" id="UP000603200"/>
    </source>
</evidence>
<feature type="compositionally biased region" description="Basic residues" evidence="1">
    <location>
        <begin position="224"/>
        <end position="233"/>
    </location>
</feature>
<feature type="transmembrane region" description="Helical" evidence="2">
    <location>
        <begin position="169"/>
        <end position="192"/>
    </location>
</feature>
<feature type="chain" id="PRO_5045983954" evidence="3">
    <location>
        <begin position="25"/>
        <end position="501"/>
    </location>
</feature>
<keyword evidence="2" id="KW-0812">Transmembrane</keyword>
<comment type="caution">
    <text evidence="4">The sequence shown here is derived from an EMBL/GenBank/DDBJ whole genome shotgun (WGS) entry which is preliminary data.</text>
</comment>
<feature type="region of interest" description="Disordered" evidence="1">
    <location>
        <begin position="202"/>
        <end position="238"/>
    </location>
</feature>
<evidence type="ECO:0000313" key="4">
    <source>
        <dbReference type="EMBL" id="GIE22240.1"/>
    </source>
</evidence>
<feature type="compositionally biased region" description="Low complexity" evidence="1">
    <location>
        <begin position="202"/>
        <end position="216"/>
    </location>
</feature>
<feature type="signal peptide" evidence="3">
    <location>
        <begin position="1"/>
        <end position="24"/>
    </location>
</feature>
<keyword evidence="3" id="KW-0732">Signal</keyword>
<evidence type="ECO:0000256" key="1">
    <source>
        <dbReference type="SAM" id="MobiDB-lite"/>
    </source>
</evidence>